<proteinExistence type="predicted"/>
<dbReference type="InterPro" id="IPR007306">
    <property type="entry name" value="Rit1"/>
</dbReference>
<dbReference type="EMBL" id="KN824344">
    <property type="protein sequence ID" value="KIM23018.1"/>
    <property type="molecule type" value="Genomic_DNA"/>
</dbReference>
<dbReference type="Proteomes" id="UP000054097">
    <property type="component" value="Unassembled WGS sequence"/>
</dbReference>
<evidence type="ECO:0000313" key="3">
    <source>
        <dbReference type="EMBL" id="KIM23018.1"/>
    </source>
</evidence>
<evidence type="ECO:0000259" key="2">
    <source>
        <dbReference type="Pfam" id="PF17184"/>
    </source>
</evidence>
<dbReference type="GO" id="GO:0005737">
    <property type="term" value="C:cytoplasm"/>
    <property type="evidence" value="ECO:0007669"/>
    <property type="project" value="TreeGrafter"/>
</dbReference>
<organism evidence="3 4">
    <name type="scientific">Serendipita vermifera MAFF 305830</name>
    <dbReference type="NCBI Taxonomy" id="933852"/>
    <lineage>
        <taxon>Eukaryota</taxon>
        <taxon>Fungi</taxon>
        <taxon>Dikarya</taxon>
        <taxon>Basidiomycota</taxon>
        <taxon>Agaricomycotina</taxon>
        <taxon>Agaricomycetes</taxon>
        <taxon>Sebacinales</taxon>
        <taxon>Serendipitaceae</taxon>
        <taxon>Serendipita</taxon>
    </lineage>
</organism>
<dbReference type="HOGENOM" id="CLU_027654_1_1_1"/>
<evidence type="ECO:0000313" key="4">
    <source>
        <dbReference type="Proteomes" id="UP000054097"/>
    </source>
</evidence>
<dbReference type="Pfam" id="PF04179">
    <property type="entry name" value="Init_tRNA_PT"/>
    <property type="match status" value="1"/>
</dbReference>
<protein>
    <submittedName>
        <fullName evidence="3">Uncharacterized protein</fullName>
    </submittedName>
</protein>
<dbReference type="PIRSF" id="PIRSF007747">
    <property type="entry name" value="Ribosyl_Ptfrase"/>
    <property type="match status" value="1"/>
</dbReference>
<keyword evidence="4" id="KW-1185">Reference proteome</keyword>
<dbReference type="PANTHER" id="PTHR31811:SF0">
    <property type="entry name" value="TRNA A64-2'-O-RIBOSYLPHOSPHATE TRANSFERASE"/>
    <property type="match status" value="1"/>
</dbReference>
<feature type="domain" description="Rit1 DUSP-like" evidence="1">
    <location>
        <begin position="341"/>
        <end position="410"/>
    </location>
</feature>
<evidence type="ECO:0000259" key="1">
    <source>
        <dbReference type="Pfam" id="PF04179"/>
    </source>
</evidence>
<dbReference type="InterPro" id="IPR033421">
    <property type="entry name" value="Rit1_DUSP-like"/>
</dbReference>
<accession>A0A0C2W9B2</accession>
<dbReference type="Pfam" id="PF17184">
    <property type="entry name" value="Rit1_C"/>
    <property type="match status" value="1"/>
</dbReference>
<dbReference type="OrthoDB" id="45256at2759"/>
<dbReference type="PANTHER" id="PTHR31811">
    <property type="entry name" value="TRNA A64-2'-O-RIBOSYLPHOSPHATE TRANSFERASE"/>
    <property type="match status" value="1"/>
</dbReference>
<gene>
    <name evidence="3" type="ORF">M408DRAFT_28257</name>
</gene>
<dbReference type="GO" id="GO:0019988">
    <property type="term" value="P:charged-tRNA amino acid modification"/>
    <property type="evidence" value="ECO:0007669"/>
    <property type="project" value="InterPro"/>
</dbReference>
<dbReference type="GO" id="GO:0043399">
    <property type="term" value="F:tRNA adenosine(64)-2'-O-ribosylphosphate transferase activity"/>
    <property type="evidence" value="ECO:0007669"/>
    <property type="project" value="InterPro"/>
</dbReference>
<reference evidence="3 4" key="1">
    <citation type="submission" date="2014-04" db="EMBL/GenBank/DDBJ databases">
        <authorList>
            <consortium name="DOE Joint Genome Institute"/>
            <person name="Kuo A."/>
            <person name="Zuccaro A."/>
            <person name="Kohler A."/>
            <person name="Nagy L.G."/>
            <person name="Floudas D."/>
            <person name="Copeland A."/>
            <person name="Barry K.W."/>
            <person name="Cichocki N."/>
            <person name="Veneault-Fourrey C."/>
            <person name="LaButti K."/>
            <person name="Lindquist E.A."/>
            <person name="Lipzen A."/>
            <person name="Lundell T."/>
            <person name="Morin E."/>
            <person name="Murat C."/>
            <person name="Sun H."/>
            <person name="Tunlid A."/>
            <person name="Henrissat B."/>
            <person name="Grigoriev I.V."/>
            <person name="Hibbett D.S."/>
            <person name="Martin F."/>
            <person name="Nordberg H.P."/>
            <person name="Cantor M.N."/>
            <person name="Hua S.X."/>
        </authorList>
    </citation>
    <scope>NUCLEOTIDE SEQUENCE [LARGE SCALE GENOMIC DNA]</scope>
    <source>
        <strain evidence="3 4">MAFF 305830</strain>
    </source>
</reference>
<reference evidence="4" key="2">
    <citation type="submission" date="2015-01" db="EMBL/GenBank/DDBJ databases">
        <title>Evolutionary Origins and Diversification of the Mycorrhizal Mutualists.</title>
        <authorList>
            <consortium name="DOE Joint Genome Institute"/>
            <consortium name="Mycorrhizal Genomics Consortium"/>
            <person name="Kohler A."/>
            <person name="Kuo A."/>
            <person name="Nagy L.G."/>
            <person name="Floudas D."/>
            <person name="Copeland A."/>
            <person name="Barry K.W."/>
            <person name="Cichocki N."/>
            <person name="Veneault-Fourrey C."/>
            <person name="LaButti K."/>
            <person name="Lindquist E.A."/>
            <person name="Lipzen A."/>
            <person name="Lundell T."/>
            <person name="Morin E."/>
            <person name="Murat C."/>
            <person name="Riley R."/>
            <person name="Ohm R."/>
            <person name="Sun H."/>
            <person name="Tunlid A."/>
            <person name="Henrissat B."/>
            <person name="Grigoriev I.V."/>
            <person name="Hibbett D.S."/>
            <person name="Martin F."/>
        </authorList>
    </citation>
    <scope>NUCLEOTIDE SEQUENCE [LARGE SCALE GENOMIC DNA]</scope>
    <source>
        <strain evidence="4">MAFF 305830</strain>
    </source>
</reference>
<sequence>MSSSVIDPIPSTSLALQSIRAESLDAFNRLRSIHEDSQFVLEVASRYPEYPLVANQRCGAWYADPSKASSEFAYFKSTDGHFGQWAFNLRRANLHLLSILQVSGGIVIVDSTRNGKSMPDALSKTIPLWCAVINEAIRSRDQKTDSFWGIHGKLYTPPTRVSASEHQQMESLVPGLAQSLLASSFDLPRLEKPLRPFWVTVRSSTHSLPPDCLPVICVSASKQVADGIERRATTYTYIQGAADDHESWSMGLTPSMFWANQEEFLTCSRDLTPQLIERVVHSSISGGKERQVRAIDAVNGRISLSSLSSVKQLREDAMVIQVDKPPHNLTTSTALMNPRHLIVYAKDGKTDQAQLLHEILPAVDRFGQDWLRSNQSLVVADVEACYDISIGILMLLLVRHFDDEGHRREEGQSCEGIPFRLFQST</sequence>
<dbReference type="InterPro" id="IPR033449">
    <property type="entry name" value="Rit1_N"/>
</dbReference>
<feature type="domain" description="Rit1 N-terminal" evidence="2">
    <location>
        <begin position="19"/>
        <end position="280"/>
    </location>
</feature>
<dbReference type="AlphaFoldDB" id="A0A0C2W9B2"/>
<name>A0A0C2W9B2_SERVB</name>